<accession>A0A7Y0TZZ5</accession>
<protein>
    <submittedName>
        <fullName evidence="1">Uncharacterized protein</fullName>
    </submittedName>
</protein>
<gene>
    <name evidence="1" type="ORF">HHJ78_02550</name>
</gene>
<sequence>MVEKKTTAVPEQTDNEKWAENKWSYLFTPPTELPVITRMRLWGKLSKIGEQFNENMSLGDAGALGAEALEVLREYAVKDTEEFDKSGIPLMDVWEIIALYRLALGE</sequence>
<dbReference type="EMBL" id="JABCUR010000002">
    <property type="protein sequence ID" value="NMW64435.1"/>
    <property type="molecule type" value="Genomic_DNA"/>
</dbReference>
<dbReference type="Proteomes" id="UP000578252">
    <property type="component" value="Unassembled WGS sequence"/>
</dbReference>
<comment type="caution">
    <text evidence="1">The sequence shown here is derived from an EMBL/GenBank/DDBJ whole genome shotgun (WGS) entry which is preliminary data.</text>
</comment>
<evidence type="ECO:0000313" key="1">
    <source>
        <dbReference type="EMBL" id="NMW64435.1"/>
    </source>
</evidence>
<organism evidence="1 2">
    <name type="scientific">Mobiluncus mulieris</name>
    <dbReference type="NCBI Taxonomy" id="2052"/>
    <lineage>
        <taxon>Bacteria</taxon>
        <taxon>Bacillati</taxon>
        <taxon>Actinomycetota</taxon>
        <taxon>Actinomycetes</taxon>
        <taxon>Actinomycetales</taxon>
        <taxon>Actinomycetaceae</taxon>
        <taxon>Mobiluncus</taxon>
    </lineage>
</organism>
<reference evidence="1 2" key="1">
    <citation type="submission" date="2020-04" db="EMBL/GenBank/DDBJ databases">
        <title>Antimicrobial susceptibility and clonality of vaginal-derived multi-drug resistant Mobiluncus isolates in China.</title>
        <authorList>
            <person name="Zhang X."/>
        </authorList>
    </citation>
    <scope>NUCLEOTIDE SEQUENCE [LARGE SCALE GENOMIC DNA]</scope>
    <source>
        <strain evidence="1 2">13</strain>
    </source>
</reference>
<name>A0A7Y0TZZ5_9ACTO</name>
<evidence type="ECO:0000313" key="2">
    <source>
        <dbReference type="Proteomes" id="UP000578252"/>
    </source>
</evidence>
<dbReference type="RefSeq" id="WP_169771563.1">
    <property type="nucleotide sequence ID" value="NZ_JABCUR010000002.1"/>
</dbReference>
<dbReference type="AlphaFoldDB" id="A0A7Y0TZZ5"/>
<proteinExistence type="predicted"/>